<dbReference type="EMBL" id="VUMZ01000007">
    <property type="protein sequence ID" value="MST52266.1"/>
    <property type="molecule type" value="Genomic_DNA"/>
</dbReference>
<accession>A0A6L5Y6L7</accession>
<dbReference type="SUPFAM" id="SSF56796">
    <property type="entry name" value="Dehydroquinate synthase-like"/>
    <property type="match status" value="1"/>
</dbReference>
<evidence type="ECO:0000313" key="5">
    <source>
        <dbReference type="Proteomes" id="UP000474676"/>
    </source>
</evidence>
<dbReference type="GO" id="GO:0008106">
    <property type="term" value="F:alcohol dehydrogenase (NADP+) activity"/>
    <property type="evidence" value="ECO:0007669"/>
    <property type="project" value="TreeGrafter"/>
</dbReference>
<dbReference type="GO" id="GO:1990002">
    <property type="term" value="F:methylglyoxal reductase (NADPH) (acetol producing) activity"/>
    <property type="evidence" value="ECO:0007669"/>
    <property type="project" value="TreeGrafter"/>
</dbReference>
<evidence type="ECO:0000256" key="1">
    <source>
        <dbReference type="ARBA" id="ARBA00023002"/>
    </source>
</evidence>
<sequence>MNRMYNFTMSIPTEIIFGEGAEEQAGMQMKRYADRILLLYGSERIFRTGLGQRLTARLEEAGCTVVPQGGVTANADSELIRKAVRVIRDRELNGILAVGGGSVIDSAKAAAAGACLRGTVEELFRGDIEPEAFLPVGAVVTLPATGSEANGMAVIQDHETHDKLLRYFPQFKPRFALLDPALTVTLPARQTAAGGFDVFAHAFERFFDLRRESVLLDRMTAGLMKTVTECLPRVIHDPGDLQNRAEMMFAATAAHSDMLGPGGDFACHTMSHILTKEYGLAHGAALAMLIPAWCREMFPKNGERFAEFYRQVFGEKEPRRGQERLETFVDEIGLPRKLGSAGIGPEKLAEETMDSVPQVGEGFCDGMNEEEIIRVFRRIMP</sequence>
<dbReference type="AlphaFoldDB" id="A0A6L5Y6L7"/>
<organism evidence="4 5">
    <name type="scientific">Hornefia butyriciproducens</name>
    <dbReference type="NCBI Taxonomy" id="2652293"/>
    <lineage>
        <taxon>Bacteria</taxon>
        <taxon>Bacillati</taxon>
        <taxon>Bacillota</taxon>
        <taxon>Clostridia</taxon>
        <taxon>Peptostreptococcales</taxon>
        <taxon>Anaerovoracaceae</taxon>
        <taxon>Hornefia</taxon>
    </lineage>
</organism>
<dbReference type="InterPro" id="IPR001670">
    <property type="entry name" value="ADH_Fe/GldA"/>
</dbReference>
<feature type="domain" description="Alcohol dehydrogenase iron-type/glycerol dehydrogenase GldA" evidence="2">
    <location>
        <begin position="12"/>
        <end position="180"/>
    </location>
</feature>
<dbReference type="PANTHER" id="PTHR43633">
    <property type="entry name" value="ALCOHOL DEHYDROGENASE YQHD"/>
    <property type="match status" value="1"/>
</dbReference>
<keyword evidence="1" id="KW-0560">Oxidoreductase</keyword>
<dbReference type="Pfam" id="PF00465">
    <property type="entry name" value="Fe-ADH"/>
    <property type="match status" value="1"/>
</dbReference>
<name>A0A6L5Y6L7_9FIRM</name>
<dbReference type="InterPro" id="IPR018211">
    <property type="entry name" value="ADH_Fe_CS"/>
</dbReference>
<dbReference type="Gene3D" id="1.20.1090.10">
    <property type="entry name" value="Dehydroquinate synthase-like - alpha domain"/>
    <property type="match status" value="1"/>
</dbReference>
<dbReference type="GO" id="GO:1990362">
    <property type="term" value="F:butanol dehydrogenase (NAD+) activity"/>
    <property type="evidence" value="ECO:0007669"/>
    <property type="project" value="InterPro"/>
</dbReference>
<dbReference type="GO" id="GO:0046872">
    <property type="term" value="F:metal ion binding"/>
    <property type="evidence" value="ECO:0007669"/>
    <property type="project" value="InterPro"/>
</dbReference>
<dbReference type="GO" id="GO:0005829">
    <property type="term" value="C:cytosol"/>
    <property type="evidence" value="ECO:0007669"/>
    <property type="project" value="TreeGrafter"/>
</dbReference>
<dbReference type="PROSITE" id="PS00913">
    <property type="entry name" value="ADH_IRON_1"/>
    <property type="match status" value="1"/>
</dbReference>
<dbReference type="PANTHER" id="PTHR43633:SF1">
    <property type="entry name" value="ALCOHOL DEHYDROGENASE YQHD"/>
    <property type="match status" value="1"/>
</dbReference>
<evidence type="ECO:0000259" key="2">
    <source>
        <dbReference type="Pfam" id="PF00465"/>
    </source>
</evidence>
<proteinExistence type="predicted"/>
<gene>
    <name evidence="4" type="ORF">FYJ64_08090</name>
</gene>
<dbReference type="FunFam" id="3.40.50.1970:FF:000003">
    <property type="entry name" value="Alcohol dehydrogenase, iron-containing"/>
    <property type="match status" value="1"/>
</dbReference>
<keyword evidence="5" id="KW-1185">Reference proteome</keyword>
<reference evidence="4 5" key="1">
    <citation type="submission" date="2019-08" db="EMBL/GenBank/DDBJ databases">
        <title>In-depth cultivation of the pig gut microbiome towards novel bacterial diversity and tailored functional studies.</title>
        <authorList>
            <person name="Wylensek D."/>
            <person name="Hitch T.C.A."/>
            <person name="Clavel T."/>
        </authorList>
    </citation>
    <scope>NUCLEOTIDE SEQUENCE [LARGE SCALE GENOMIC DNA]</scope>
    <source>
        <strain evidence="4 5">WCA-MUC-591-APC-3H</strain>
    </source>
</reference>
<evidence type="ECO:0000313" key="4">
    <source>
        <dbReference type="EMBL" id="MST52266.1"/>
    </source>
</evidence>
<comment type="caution">
    <text evidence="4">The sequence shown here is derived from an EMBL/GenBank/DDBJ whole genome shotgun (WGS) entry which is preliminary data.</text>
</comment>
<dbReference type="CDD" id="cd08187">
    <property type="entry name" value="BDH"/>
    <property type="match status" value="1"/>
</dbReference>
<evidence type="ECO:0000259" key="3">
    <source>
        <dbReference type="Pfam" id="PF25137"/>
    </source>
</evidence>
<dbReference type="InterPro" id="IPR044731">
    <property type="entry name" value="BDH-like"/>
</dbReference>
<dbReference type="Pfam" id="PF25137">
    <property type="entry name" value="ADH_Fe_C"/>
    <property type="match status" value="1"/>
</dbReference>
<protein>
    <submittedName>
        <fullName evidence="4">Iron-containing alcohol dehydrogenase</fullName>
    </submittedName>
</protein>
<dbReference type="InterPro" id="IPR056798">
    <property type="entry name" value="ADH_Fe_C"/>
</dbReference>
<feature type="domain" description="Fe-containing alcohol dehydrogenase-like C-terminal" evidence="3">
    <location>
        <begin position="191"/>
        <end position="378"/>
    </location>
</feature>
<dbReference type="Gene3D" id="3.40.50.1970">
    <property type="match status" value="1"/>
</dbReference>
<dbReference type="Proteomes" id="UP000474676">
    <property type="component" value="Unassembled WGS sequence"/>
</dbReference>